<dbReference type="InterPro" id="IPR003593">
    <property type="entry name" value="AAA+_ATPase"/>
</dbReference>
<evidence type="ECO:0000313" key="2">
    <source>
        <dbReference type="EMBL" id="USS91324.1"/>
    </source>
</evidence>
<dbReference type="SUPFAM" id="SSF52540">
    <property type="entry name" value="P-loop containing nucleoside triphosphate hydrolases"/>
    <property type="match status" value="1"/>
</dbReference>
<dbReference type="SMART" id="SM00382">
    <property type="entry name" value="AAA"/>
    <property type="match status" value="1"/>
</dbReference>
<organism evidence="2 3">
    <name type="scientific">Fructilactobacillus carniphilus</name>
    <dbReference type="NCBI Taxonomy" id="2940297"/>
    <lineage>
        <taxon>Bacteria</taxon>
        <taxon>Bacillati</taxon>
        <taxon>Bacillota</taxon>
        <taxon>Bacilli</taxon>
        <taxon>Lactobacillales</taxon>
        <taxon>Lactobacillaceae</taxon>
        <taxon>Fructilactobacillus</taxon>
    </lineage>
</organism>
<feature type="domain" description="AAA+ ATPase" evidence="1">
    <location>
        <begin position="359"/>
        <end position="533"/>
    </location>
</feature>
<protein>
    <recommendedName>
        <fullName evidence="1">AAA+ ATPase domain-containing protein</fullName>
    </recommendedName>
</protein>
<keyword evidence="3" id="KW-1185">Reference proteome</keyword>
<gene>
    <name evidence="2" type="ORF">M3M37_03785</name>
</gene>
<proteinExistence type="predicted"/>
<dbReference type="Proteomes" id="UP001056164">
    <property type="component" value="Chromosome"/>
</dbReference>
<evidence type="ECO:0000313" key="3">
    <source>
        <dbReference type="Proteomes" id="UP001056164"/>
    </source>
</evidence>
<dbReference type="RefSeq" id="WP_252795855.1">
    <property type="nucleotide sequence ID" value="NZ_CP097121.1"/>
</dbReference>
<dbReference type="EMBL" id="CP097121">
    <property type="protein sequence ID" value="USS91324.1"/>
    <property type="molecule type" value="Genomic_DNA"/>
</dbReference>
<reference evidence="2" key="1">
    <citation type="submission" date="2022-05" db="EMBL/GenBank/DDBJ databases">
        <authorList>
            <person name="Oliphant S.A."/>
            <person name="Watson-Haigh N.S."/>
            <person name="Sumby K.M."/>
            <person name="Gardner J.M."/>
            <person name="Jiranek V."/>
        </authorList>
    </citation>
    <scope>NUCLEOTIDE SEQUENCE</scope>
    <source>
        <strain evidence="2">KI4_A6</strain>
    </source>
</reference>
<name>A0ABY5BXT0_9LACO</name>
<dbReference type="InterPro" id="IPR027417">
    <property type="entry name" value="P-loop_NTPase"/>
</dbReference>
<accession>A0ABY5BXT0</accession>
<dbReference type="Gene3D" id="3.40.50.300">
    <property type="entry name" value="P-loop containing nucleotide triphosphate hydrolases"/>
    <property type="match status" value="1"/>
</dbReference>
<sequence>MAAYSDAGSNPADSIEAWQIKFCQAFYFNLGESNMEMRGEKSLNITTIGYLQSIDDVRIDRNDNSYIFLKLLSIPNSIYDEHEIEENEKIQVYTTAFKEEQIDNEFMETFARRKEIYNYLKNKIISSQLQKKYFQDGAKIRGQNAVILGEYDVETDDKYFDRIPVFSTENTNVNINNHKIFEANLIAGKSLGSLAELWSDSEKDIPLYIIWENKDDSYIYKIKENEDTQLQNNNLNTISVFPEDIERSHISEEWISKQYRRNDLLFMPSNNGIEDIKFINVFSNKYVNELNDLMVNEDYESISEINEDEITLTKKHTDDNIQQNSKELKFINRFKSITRKSKLFYSEKDLINFHTSMKSDGLVILAGLSGTGKSQLVTCYANALNPKEKSNSNLNFISVRPFWDDDSDLLGYLDTVNSIYRPGESGLLDTINEALKNPDKIFIVVFDEMNLAKVEHYFSQFLSILERNEGERKLTLYDKSIEPRIFNSNKYPSSMEIPNNIKFVGTINTDESTNDFSDKVLDRSNIITLDLIPFYKIKNIDTDESTDSDDSPITTTILNSMKENSELSLEDIDLHFLWSLHELLYKINKNLGIGWRVINQMNNYIANIPKNTELNKKNAIDLQISQRIMTKIKGSESQLKDLLDLDLNNEKSIYHLLEAYKSISSFEKTKKIINQKKKELEDYGFTI</sequence>
<evidence type="ECO:0000259" key="1">
    <source>
        <dbReference type="SMART" id="SM00382"/>
    </source>
</evidence>